<organism evidence="3 4">
    <name type="scientific">Daphnia magna</name>
    <dbReference type="NCBI Taxonomy" id="35525"/>
    <lineage>
        <taxon>Eukaryota</taxon>
        <taxon>Metazoa</taxon>
        <taxon>Ecdysozoa</taxon>
        <taxon>Arthropoda</taxon>
        <taxon>Crustacea</taxon>
        <taxon>Branchiopoda</taxon>
        <taxon>Diplostraca</taxon>
        <taxon>Cladocera</taxon>
        <taxon>Anomopoda</taxon>
        <taxon>Daphniidae</taxon>
        <taxon>Daphnia</taxon>
    </lineage>
</organism>
<dbReference type="InterPro" id="IPR036397">
    <property type="entry name" value="RNaseH_sf"/>
</dbReference>
<evidence type="ECO:0000313" key="3">
    <source>
        <dbReference type="EMBL" id="KZR96849.1"/>
    </source>
</evidence>
<dbReference type="InterPro" id="IPR038717">
    <property type="entry name" value="Tc1-like_DDE_dom"/>
</dbReference>
<evidence type="ECO:0000313" key="4">
    <source>
        <dbReference type="Proteomes" id="UP000076858"/>
    </source>
</evidence>
<dbReference type="GO" id="GO:0015074">
    <property type="term" value="P:DNA integration"/>
    <property type="evidence" value="ECO:0007669"/>
    <property type="project" value="InterPro"/>
</dbReference>
<dbReference type="Pfam" id="PF01498">
    <property type="entry name" value="HTH_Tnp_Tc3_2"/>
    <property type="match status" value="1"/>
</dbReference>
<evidence type="ECO:0008006" key="5">
    <source>
        <dbReference type="Google" id="ProtNLM"/>
    </source>
</evidence>
<keyword evidence="4" id="KW-1185">Reference proteome</keyword>
<comment type="caution">
    <text evidence="3">The sequence shown here is derived from an EMBL/GenBank/DDBJ whole genome shotgun (WGS) entry which is preliminary data.</text>
</comment>
<dbReference type="AlphaFoldDB" id="A0A164EJG8"/>
<dbReference type="InterPro" id="IPR052338">
    <property type="entry name" value="Transposase_5"/>
</dbReference>
<dbReference type="PANTHER" id="PTHR23022:SF135">
    <property type="entry name" value="SI:DKEY-77F5.3"/>
    <property type="match status" value="1"/>
</dbReference>
<dbReference type="InterPro" id="IPR002492">
    <property type="entry name" value="Transposase_Tc1-like"/>
</dbReference>
<gene>
    <name evidence="3" type="ORF">APZ42_008587</name>
</gene>
<evidence type="ECO:0000259" key="2">
    <source>
        <dbReference type="Pfam" id="PF13358"/>
    </source>
</evidence>
<feature type="domain" description="Tc1-like transposase DDE" evidence="2">
    <location>
        <begin position="50"/>
        <end position="200"/>
    </location>
</feature>
<protein>
    <recommendedName>
        <fullName evidence="5">Tc1-like transposase DDE domain-containing protein</fullName>
    </recommendedName>
</protein>
<dbReference type="EMBL" id="LRGB01023491">
    <property type="protein sequence ID" value="KZR96849.1"/>
    <property type="molecule type" value="Genomic_DNA"/>
</dbReference>
<dbReference type="STRING" id="35525.A0A164EJG8"/>
<dbReference type="GO" id="GO:0003677">
    <property type="term" value="F:DNA binding"/>
    <property type="evidence" value="ECO:0007669"/>
    <property type="project" value="InterPro"/>
</dbReference>
<evidence type="ECO:0000259" key="1">
    <source>
        <dbReference type="Pfam" id="PF01498"/>
    </source>
</evidence>
<name>A0A164EJG8_9CRUS</name>
<sequence length="244" mass="28367">MATIRRSLRSRGLIGRVAAAKPLLRKPNIKKRLLWAREHKDWGLEEWHKVLFTDETKSECFGNNRRVYVRRRKGERFLKECLKPTIKHGGGSIMAWGAISAHGVWPLKKIEGKMDKKYYHNILQRHAIPAGTALIGKNFVFQEDNDPKHASAYCRDYLAKKEKLGILRRMVWPPQSPDLNPIEQVWDLLESKIDKTQKTSEQGLWRAMQQAWSQISIQELRKYINTMPARCRAVISAKGGHTRY</sequence>
<dbReference type="PANTHER" id="PTHR23022">
    <property type="entry name" value="TRANSPOSABLE ELEMENT-RELATED"/>
    <property type="match status" value="1"/>
</dbReference>
<dbReference type="GO" id="GO:0006313">
    <property type="term" value="P:DNA transposition"/>
    <property type="evidence" value="ECO:0007669"/>
    <property type="project" value="InterPro"/>
</dbReference>
<accession>A0A164EJG8</accession>
<dbReference type="Proteomes" id="UP000076858">
    <property type="component" value="Unassembled WGS sequence"/>
</dbReference>
<dbReference type="Pfam" id="PF13358">
    <property type="entry name" value="DDE_3"/>
    <property type="match status" value="1"/>
</dbReference>
<reference evidence="3 4" key="1">
    <citation type="submission" date="2016-03" db="EMBL/GenBank/DDBJ databases">
        <title>EvidentialGene: Evidence-directed Construction of Genes on Genomes.</title>
        <authorList>
            <person name="Gilbert D.G."/>
            <person name="Choi J.-H."/>
            <person name="Mockaitis K."/>
            <person name="Colbourne J."/>
            <person name="Pfrender M."/>
        </authorList>
    </citation>
    <scope>NUCLEOTIDE SEQUENCE [LARGE SCALE GENOMIC DNA]</scope>
    <source>
        <strain evidence="3 4">Xinb3</strain>
        <tissue evidence="3">Complete organism</tissue>
    </source>
</reference>
<proteinExistence type="predicted"/>
<feature type="domain" description="Transposase Tc1-like" evidence="1">
    <location>
        <begin position="2"/>
        <end position="41"/>
    </location>
</feature>
<dbReference type="Gene3D" id="3.30.420.10">
    <property type="entry name" value="Ribonuclease H-like superfamily/Ribonuclease H"/>
    <property type="match status" value="1"/>
</dbReference>